<comment type="caution">
    <text evidence="7">The sequence shown here is derived from an EMBL/GenBank/DDBJ whole genome shotgun (WGS) entry which is preliminary data.</text>
</comment>
<dbReference type="CDD" id="cd07377">
    <property type="entry name" value="WHTH_GntR"/>
    <property type="match status" value="1"/>
</dbReference>
<keyword evidence="5" id="KW-0804">Transcription</keyword>
<dbReference type="InterPro" id="IPR051446">
    <property type="entry name" value="HTH_trans_reg/aminotransferase"/>
</dbReference>
<evidence type="ECO:0000256" key="4">
    <source>
        <dbReference type="ARBA" id="ARBA00023125"/>
    </source>
</evidence>
<gene>
    <name evidence="7" type="ORF">J0A66_12895</name>
</gene>
<keyword evidence="7" id="KW-0808">Transferase</keyword>
<dbReference type="SMART" id="SM00345">
    <property type="entry name" value="HTH_GNTR"/>
    <property type="match status" value="1"/>
</dbReference>
<evidence type="ECO:0000313" key="7">
    <source>
        <dbReference type="EMBL" id="MBN7826126.1"/>
    </source>
</evidence>
<evidence type="ECO:0000256" key="3">
    <source>
        <dbReference type="ARBA" id="ARBA00023015"/>
    </source>
</evidence>
<dbReference type="Pfam" id="PF00155">
    <property type="entry name" value="Aminotran_1_2"/>
    <property type="match status" value="1"/>
</dbReference>
<protein>
    <submittedName>
        <fullName evidence="7">PLP-dependent aminotransferase family protein</fullName>
    </submittedName>
</protein>
<dbReference type="CDD" id="cd00609">
    <property type="entry name" value="AAT_like"/>
    <property type="match status" value="1"/>
</dbReference>
<evidence type="ECO:0000256" key="5">
    <source>
        <dbReference type="ARBA" id="ARBA00023163"/>
    </source>
</evidence>
<proteinExistence type="inferred from homology"/>
<dbReference type="Proteomes" id="UP000664654">
    <property type="component" value="Unassembled WGS sequence"/>
</dbReference>
<keyword evidence="3" id="KW-0805">Transcription regulation</keyword>
<dbReference type="GO" id="GO:0030170">
    <property type="term" value="F:pyridoxal phosphate binding"/>
    <property type="evidence" value="ECO:0007669"/>
    <property type="project" value="InterPro"/>
</dbReference>
<accession>A0A939IS70</accession>
<dbReference type="InterPro" id="IPR004839">
    <property type="entry name" value="Aminotransferase_I/II_large"/>
</dbReference>
<evidence type="ECO:0000256" key="1">
    <source>
        <dbReference type="ARBA" id="ARBA00005384"/>
    </source>
</evidence>
<dbReference type="PROSITE" id="PS50949">
    <property type="entry name" value="HTH_GNTR"/>
    <property type="match status" value="1"/>
</dbReference>
<dbReference type="Pfam" id="PF00392">
    <property type="entry name" value="GntR"/>
    <property type="match status" value="1"/>
</dbReference>
<reference evidence="7" key="1">
    <citation type="submission" date="2021-03" db="EMBL/GenBank/DDBJ databases">
        <title>novel species isolated from a fishpond in China.</title>
        <authorList>
            <person name="Lu H."/>
            <person name="Cai Z."/>
        </authorList>
    </citation>
    <scope>NUCLEOTIDE SEQUENCE</scope>
    <source>
        <strain evidence="7">JCM 30855</strain>
    </source>
</reference>
<comment type="similarity">
    <text evidence="1">In the C-terminal section; belongs to the class-I pyridoxal-phosphate-dependent aminotransferase family.</text>
</comment>
<sequence length="485" mass="54362">MDPIFELAIDLQRTQPGQTLVQILTRTLREAIVEGRLNAGLKMPSSRSLANQLAVSRNTVISCYENLTLQGYLLTRQGGGTYVSTLSQDLPALEDSRQQSFRLARYWRDKSVKQLLPHQPTRRFDFRVGIPETRQFPFMIWQRELRTAAREISRRLSAGLPVEQSSALCSPIADYVSLSRAVACKETDILVTQGTQQSLNLLAQVLITPGKTRVGMECPGYPMAREVFAAHGARIIDIAVDEQGIRVGQMPEDLDLVYVTPSHQFPLGMPMSPARRIELLDFAHQHQITVIEDDYDGEFRLAAKPLDALKSLDRHNNVFYLGTFSKILFPDLRTGFVIAPTWATEALHCARFLHDWQNSSQAQLALAGFIRKGHLHRYLRKMRLLYRQRHQALQESIAEYCAPWLSPIPVYAGVHMSALLDPGLDSSRLVEEAAEQQIAINSIASFSRTQPAPAGLIFGLGNIEAEQIPEAIQRLGRVLHGLAPL</sequence>
<dbReference type="InterPro" id="IPR000524">
    <property type="entry name" value="Tscrpt_reg_HTH_GntR"/>
</dbReference>
<evidence type="ECO:0000313" key="8">
    <source>
        <dbReference type="Proteomes" id="UP000664654"/>
    </source>
</evidence>
<dbReference type="GO" id="GO:0008483">
    <property type="term" value="F:transaminase activity"/>
    <property type="evidence" value="ECO:0007669"/>
    <property type="project" value="UniProtKB-KW"/>
</dbReference>
<dbReference type="InterPro" id="IPR036388">
    <property type="entry name" value="WH-like_DNA-bd_sf"/>
</dbReference>
<dbReference type="Gene3D" id="3.40.640.10">
    <property type="entry name" value="Type I PLP-dependent aspartate aminotransferase-like (Major domain)"/>
    <property type="match status" value="1"/>
</dbReference>
<dbReference type="Gene3D" id="1.10.10.10">
    <property type="entry name" value="Winged helix-like DNA-binding domain superfamily/Winged helix DNA-binding domain"/>
    <property type="match status" value="1"/>
</dbReference>
<evidence type="ECO:0000256" key="2">
    <source>
        <dbReference type="ARBA" id="ARBA00022898"/>
    </source>
</evidence>
<name>A0A939IS70_9ALTE</name>
<dbReference type="InterPro" id="IPR015421">
    <property type="entry name" value="PyrdxlP-dep_Trfase_major"/>
</dbReference>
<keyword evidence="4" id="KW-0238">DNA-binding</keyword>
<organism evidence="7 8">
    <name type="scientific">Bowmanella dokdonensis</name>
    <dbReference type="NCBI Taxonomy" id="751969"/>
    <lineage>
        <taxon>Bacteria</taxon>
        <taxon>Pseudomonadati</taxon>
        <taxon>Pseudomonadota</taxon>
        <taxon>Gammaproteobacteria</taxon>
        <taxon>Alteromonadales</taxon>
        <taxon>Alteromonadaceae</taxon>
        <taxon>Bowmanella</taxon>
    </lineage>
</organism>
<dbReference type="GO" id="GO:0003677">
    <property type="term" value="F:DNA binding"/>
    <property type="evidence" value="ECO:0007669"/>
    <property type="project" value="UniProtKB-KW"/>
</dbReference>
<keyword evidence="8" id="KW-1185">Reference proteome</keyword>
<keyword evidence="2" id="KW-0663">Pyridoxal phosphate</keyword>
<dbReference type="RefSeq" id="WP_206574226.1">
    <property type="nucleotide sequence ID" value="NZ_JAFKCV010000006.1"/>
</dbReference>
<evidence type="ECO:0000259" key="6">
    <source>
        <dbReference type="PROSITE" id="PS50949"/>
    </source>
</evidence>
<dbReference type="AlphaFoldDB" id="A0A939IS70"/>
<feature type="domain" description="HTH gntR-type" evidence="6">
    <location>
        <begin position="18"/>
        <end position="86"/>
    </location>
</feature>
<keyword evidence="7" id="KW-0032">Aminotransferase</keyword>
<dbReference type="PANTHER" id="PTHR46577:SF1">
    <property type="entry name" value="HTH-TYPE TRANSCRIPTIONAL REGULATORY PROTEIN GABR"/>
    <property type="match status" value="1"/>
</dbReference>
<dbReference type="EMBL" id="JAFKCV010000006">
    <property type="protein sequence ID" value="MBN7826126.1"/>
    <property type="molecule type" value="Genomic_DNA"/>
</dbReference>
<dbReference type="SUPFAM" id="SSF46785">
    <property type="entry name" value="Winged helix' DNA-binding domain"/>
    <property type="match status" value="1"/>
</dbReference>
<dbReference type="SUPFAM" id="SSF53383">
    <property type="entry name" value="PLP-dependent transferases"/>
    <property type="match status" value="1"/>
</dbReference>
<dbReference type="InterPro" id="IPR015424">
    <property type="entry name" value="PyrdxlP-dep_Trfase"/>
</dbReference>
<dbReference type="PANTHER" id="PTHR46577">
    <property type="entry name" value="HTH-TYPE TRANSCRIPTIONAL REGULATORY PROTEIN GABR"/>
    <property type="match status" value="1"/>
</dbReference>
<dbReference type="GO" id="GO:0003700">
    <property type="term" value="F:DNA-binding transcription factor activity"/>
    <property type="evidence" value="ECO:0007669"/>
    <property type="project" value="InterPro"/>
</dbReference>
<dbReference type="InterPro" id="IPR036390">
    <property type="entry name" value="WH_DNA-bd_sf"/>
</dbReference>